<dbReference type="OrthoDB" id="3264966at2"/>
<dbReference type="AlphaFoldDB" id="A0A2N6PF12"/>
<evidence type="ECO:0008006" key="4">
    <source>
        <dbReference type="Google" id="ProtNLM"/>
    </source>
</evidence>
<evidence type="ECO:0000313" key="2">
    <source>
        <dbReference type="EMBL" id="PMB97269.1"/>
    </source>
</evidence>
<sequence length="484" mass="48951">MNRRNLRSVLTFTAIGLPGLMIAVTGYLQPLAGGSVPRGAEQVRLPATDTVSMCPGPFKTEDDAAGTDEEFQTSEVPTPTVRTASALTQAPDSTILAAGVESRTLGGEDNYTVGTTNGFVSGADEQQDPTTVTGVAEGENPALVSAVQVTRADDGDWAGVAALECVRPATHARFATSGASATDDVRLVLTNPGETTITATTEATGAHGPIDIGGDATVSLQPREQRVIQLGAIAAEEPEVGLTVSADGGLIGAVLQHARRSGLTAEGIEMSGPVADPAREVYLPVAVGGPARLRLSNPNGEPVSVDVSAVGVDGPVDLARSGTSIPAHGTVTLDIGEIPPAALTITAGDRVTAAVEVTRDGDGGADFAVFPAVEKLNSRQLLMLPENTGATMLFGPGEGTLGVVGLRGDGSATGQFPVDLSGDRATEINPAELLGDDTAAVIIETPADVSAFAAGVALTGRGISALTVPDAPSGIGYRNIRLTD</sequence>
<dbReference type="EMBL" id="PNFZ01000008">
    <property type="protein sequence ID" value="PMB97269.1"/>
    <property type="molecule type" value="Genomic_DNA"/>
</dbReference>
<protein>
    <recommendedName>
        <fullName evidence="4">Secreted protein</fullName>
    </recommendedName>
</protein>
<dbReference type="InterPro" id="IPR043777">
    <property type="entry name" value="DUF5719"/>
</dbReference>
<feature type="compositionally biased region" description="Acidic residues" evidence="1">
    <location>
        <begin position="63"/>
        <end position="72"/>
    </location>
</feature>
<proteinExistence type="predicted"/>
<name>A0A2N6PF12_9MICO</name>
<gene>
    <name evidence="2" type="ORF">CJ198_12040</name>
</gene>
<keyword evidence="3" id="KW-1185">Reference proteome</keyword>
<dbReference type="Pfam" id="PF18986">
    <property type="entry name" value="DUF5719"/>
    <property type="match status" value="1"/>
</dbReference>
<dbReference type="Proteomes" id="UP000235703">
    <property type="component" value="Unassembled WGS sequence"/>
</dbReference>
<accession>A0A2N6PF12</accession>
<dbReference type="RefSeq" id="WP_102162855.1">
    <property type="nucleotide sequence ID" value="NZ_PNFZ01000008.1"/>
</dbReference>
<evidence type="ECO:0000313" key="3">
    <source>
        <dbReference type="Proteomes" id="UP000235703"/>
    </source>
</evidence>
<evidence type="ECO:0000256" key="1">
    <source>
        <dbReference type="SAM" id="MobiDB-lite"/>
    </source>
</evidence>
<organism evidence="2 3">
    <name type="scientific">Brevibacterium luteolum</name>
    <dbReference type="NCBI Taxonomy" id="199591"/>
    <lineage>
        <taxon>Bacteria</taxon>
        <taxon>Bacillati</taxon>
        <taxon>Actinomycetota</taxon>
        <taxon>Actinomycetes</taxon>
        <taxon>Micrococcales</taxon>
        <taxon>Brevibacteriaceae</taxon>
        <taxon>Brevibacterium</taxon>
    </lineage>
</organism>
<feature type="region of interest" description="Disordered" evidence="1">
    <location>
        <begin position="49"/>
        <end position="77"/>
    </location>
</feature>
<comment type="caution">
    <text evidence="2">The sequence shown here is derived from an EMBL/GenBank/DDBJ whole genome shotgun (WGS) entry which is preliminary data.</text>
</comment>
<reference evidence="2 3" key="1">
    <citation type="submission" date="2017-09" db="EMBL/GenBank/DDBJ databases">
        <title>Bacterial strain isolated from the female urinary microbiota.</title>
        <authorList>
            <person name="Thomas-White K."/>
            <person name="Kumar N."/>
            <person name="Forster S."/>
            <person name="Putonti C."/>
            <person name="Lawley T."/>
            <person name="Wolfe A.J."/>
        </authorList>
    </citation>
    <scope>NUCLEOTIDE SEQUENCE [LARGE SCALE GENOMIC DNA]</scope>
    <source>
        <strain evidence="2 3">UMB0680</strain>
    </source>
</reference>